<evidence type="ECO:0000313" key="2">
    <source>
        <dbReference type="EnsemblPlants" id="AES79287"/>
    </source>
</evidence>
<keyword evidence="3" id="KW-1185">Reference proteome</keyword>
<reference evidence="1 3" key="2">
    <citation type="journal article" date="2014" name="BMC Genomics">
        <title>An improved genome release (version Mt4.0) for the model legume Medicago truncatula.</title>
        <authorList>
            <person name="Tang H."/>
            <person name="Krishnakumar V."/>
            <person name="Bidwell S."/>
            <person name="Rosen B."/>
            <person name="Chan A."/>
            <person name="Zhou S."/>
            <person name="Gentzbittel L."/>
            <person name="Childs K.L."/>
            <person name="Yandell M."/>
            <person name="Gundlach H."/>
            <person name="Mayer K.F."/>
            <person name="Schwartz D.C."/>
            <person name="Town C.D."/>
        </authorList>
    </citation>
    <scope>GENOME REANNOTATION</scope>
    <source>
        <strain evidence="1">A17</strain>
        <strain evidence="2 3">cv. Jemalong A17</strain>
    </source>
</reference>
<dbReference type="EMBL" id="CM001223">
    <property type="protein sequence ID" value="AES79287.1"/>
    <property type="molecule type" value="Genomic_DNA"/>
</dbReference>
<organism evidence="1 3">
    <name type="scientific">Medicago truncatula</name>
    <name type="common">Barrel medic</name>
    <name type="synonym">Medicago tribuloides</name>
    <dbReference type="NCBI Taxonomy" id="3880"/>
    <lineage>
        <taxon>Eukaryota</taxon>
        <taxon>Viridiplantae</taxon>
        <taxon>Streptophyta</taxon>
        <taxon>Embryophyta</taxon>
        <taxon>Tracheophyta</taxon>
        <taxon>Spermatophyta</taxon>
        <taxon>Magnoliopsida</taxon>
        <taxon>eudicotyledons</taxon>
        <taxon>Gunneridae</taxon>
        <taxon>Pentapetalae</taxon>
        <taxon>rosids</taxon>
        <taxon>fabids</taxon>
        <taxon>Fabales</taxon>
        <taxon>Fabaceae</taxon>
        <taxon>Papilionoideae</taxon>
        <taxon>50 kb inversion clade</taxon>
        <taxon>NPAAA clade</taxon>
        <taxon>Hologalegina</taxon>
        <taxon>IRL clade</taxon>
        <taxon>Trifolieae</taxon>
        <taxon>Medicago</taxon>
    </lineage>
</organism>
<dbReference type="HOGENOM" id="CLU_2076606_0_0_1"/>
<proteinExistence type="predicted"/>
<evidence type="ECO:0000313" key="1">
    <source>
        <dbReference type="EMBL" id="AES79287.1"/>
    </source>
</evidence>
<sequence length="118" mass="13328">MYNIHFPDIESVFLDSNHQGLVKILISAGSGVFENKRADFFSLLKFRGISVEKINYRGLTDSNWCPSQSAKVSSEIELVNPAMVTAVELRGTLTRFVKWLMNFQTSNFDTKEGMVMVS</sequence>
<evidence type="ECO:0000313" key="3">
    <source>
        <dbReference type="Proteomes" id="UP000002051"/>
    </source>
</evidence>
<accession>G7L4F3</accession>
<dbReference type="AlphaFoldDB" id="G7L4F3"/>
<dbReference type="eggNOG" id="KOG2698">
    <property type="taxonomic scope" value="Eukaryota"/>
</dbReference>
<name>G7L4F3_MEDTR</name>
<dbReference type="Proteomes" id="UP000002051">
    <property type="component" value="Unassembled WGS sequence"/>
</dbReference>
<reference evidence="1 3" key="1">
    <citation type="journal article" date="2011" name="Nature">
        <title>The Medicago genome provides insight into the evolution of rhizobial symbioses.</title>
        <authorList>
            <person name="Young N.D."/>
            <person name="Debelle F."/>
            <person name="Oldroyd G.E."/>
            <person name="Geurts R."/>
            <person name="Cannon S.B."/>
            <person name="Udvardi M.K."/>
            <person name="Benedito V.A."/>
            <person name="Mayer K.F."/>
            <person name="Gouzy J."/>
            <person name="Schoof H."/>
            <person name="Van de Peer Y."/>
            <person name="Proost S."/>
            <person name="Cook D.R."/>
            <person name="Meyers B.C."/>
            <person name="Spannagl M."/>
            <person name="Cheung F."/>
            <person name="De Mita S."/>
            <person name="Krishnakumar V."/>
            <person name="Gundlach H."/>
            <person name="Zhou S."/>
            <person name="Mudge J."/>
            <person name="Bharti A.K."/>
            <person name="Murray J.D."/>
            <person name="Naoumkina M.A."/>
            <person name="Rosen B."/>
            <person name="Silverstein K.A."/>
            <person name="Tang H."/>
            <person name="Rombauts S."/>
            <person name="Zhao P.X."/>
            <person name="Zhou P."/>
            <person name="Barbe V."/>
            <person name="Bardou P."/>
            <person name="Bechner M."/>
            <person name="Bellec A."/>
            <person name="Berger A."/>
            <person name="Berges H."/>
            <person name="Bidwell S."/>
            <person name="Bisseling T."/>
            <person name="Choisne N."/>
            <person name="Couloux A."/>
            <person name="Denny R."/>
            <person name="Deshpande S."/>
            <person name="Dai X."/>
            <person name="Doyle J.J."/>
            <person name="Dudez A.M."/>
            <person name="Farmer A.D."/>
            <person name="Fouteau S."/>
            <person name="Franken C."/>
            <person name="Gibelin C."/>
            <person name="Gish J."/>
            <person name="Goldstein S."/>
            <person name="Gonzalez A.J."/>
            <person name="Green P.J."/>
            <person name="Hallab A."/>
            <person name="Hartog M."/>
            <person name="Hua A."/>
            <person name="Humphray S.J."/>
            <person name="Jeong D.H."/>
            <person name="Jing Y."/>
            <person name="Jocker A."/>
            <person name="Kenton S.M."/>
            <person name="Kim D.J."/>
            <person name="Klee K."/>
            <person name="Lai H."/>
            <person name="Lang C."/>
            <person name="Lin S."/>
            <person name="Macmil S.L."/>
            <person name="Magdelenat G."/>
            <person name="Matthews L."/>
            <person name="McCorrison J."/>
            <person name="Monaghan E.L."/>
            <person name="Mun J.H."/>
            <person name="Najar F.Z."/>
            <person name="Nicholson C."/>
            <person name="Noirot C."/>
            <person name="O'Bleness M."/>
            <person name="Paule C.R."/>
            <person name="Poulain J."/>
            <person name="Prion F."/>
            <person name="Qin B."/>
            <person name="Qu C."/>
            <person name="Retzel E.F."/>
            <person name="Riddle C."/>
            <person name="Sallet E."/>
            <person name="Samain S."/>
            <person name="Samson N."/>
            <person name="Sanders I."/>
            <person name="Saurat O."/>
            <person name="Scarpelli C."/>
            <person name="Schiex T."/>
            <person name="Segurens B."/>
            <person name="Severin A.J."/>
            <person name="Sherrier D.J."/>
            <person name="Shi R."/>
            <person name="Sims S."/>
            <person name="Singer S.R."/>
            <person name="Sinharoy S."/>
            <person name="Sterck L."/>
            <person name="Viollet A."/>
            <person name="Wang B.B."/>
            <person name="Wang K."/>
            <person name="Wang M."/>
            <person name="Wang X."/>
            <person name="Warfsmann J."/>
            <person name="Weissenbach J."/>
            <person name="White D.D."/>
            <person name="White J.D."/>
            <person name="Wiley G.B."/>
            <person name="Wincker P."/>
            <person name="Xing Y."/>
            <person name="Yang L."/>
            <person name="Yao Z."/>
            <person name="Ying F."/>
            <person name="Zhai J."/>
            <person name="Zhou L."/>
            <person name="Zuber A."/>
            <person name="Denarie J."/>
            <person name="Dixon R.A."/>
            <person name="May G.D."/>
            <person name="Schwartz D.C."/>
            <person name="Rogers J."/>
            <person name="Quetier F."/>
            <person name="Town C.D."/>
            <person name="Roe B.A."/>
        </authorList>
    </citation>
    <scope>NUCLEOTIDE SEQUENCE [LARGE SCALE GENOMIC DNA]</scope>
    <source>
        <strain evidence="1">A17</strain>
        <strain evidence="2 3">cv. Jemalong A17</strain>
    </source>
</reference>
<dbReference type="STRING" id="3880.G7L4F3"/>
<reference evidence="2" key="3">
    <citation type="submission" date="2015-04" db="UniProtKB">
        <authorList>
            <consortium name="EnsemblPlants"/>
        </authorList>
    </citation>
    <scope>IDENTIFICATION</scope>
    <source>
        <strain evidence="2">cv. Jemalong A17</strain>
    </source>
</reference>
<dbReference type="PaxDb" id="3880-AES79287"/>
<dbReference type="EnsemblPlants" id="AES79287">
    <property type="protein sequence ID" value="AES79287"/>
    <property type="gene ID" value="MTR_7g060740"/>
</dbReference>
<protein>
    <submittedName>
        <fullName evidence="1">GTP cyclohydrolase I, putative</fullName>
    </submittedName>
</protein>
<gene>
    <name evidence="1" type="ordered locus">MTR_7g060740</name>
</gene>